<dbReference type="Proteomes" id="UP001152797">
    <property type="component" value="Unassembled WGS sequence"/>
</dbReference>
<protein>
    <submittedName>
        <fullName evidence="3">Copia protein</fullName>
    </submittedName>
</protein>
<feature type="region of interest" description="Disordered" evidence="1">
    <location>
        <begin position="576"/>
        <end position="606"/>
    </location>
</feature>
<feature type="compositionally biased region" description="Low complexity" evidence="1">
    <location>
        <begin position="578"/>
        <end position="588"/>
    </location>
</feature>
<proteinExistence type="predicted"/>
<evidence type="ECO:0000313" key="4">
    <source>
        <dbReference type="Proteomes" id="UP001152797"/>
    </source>
</evidence>
<evidence type="ECO:0000256" key="1">
    <source>
        <dbReference type="SAM" id="MobiDB-lite"/>
    </source>
</evidence>
<name>A0A9P1G3X0_9DINO</name>
<feature type="region of interest" description="Disordered" evidence="1">
    <location>
        <begin position="66"/>
        <end position="94"/>
    </location>
</feature>
<dbReference type="EMBL" id="CAMXCT020002208">
    <property type="protein sequence ID" value="CAL1149802.1"/>
    <property type="molecule type" value="Genomic_DNA"/>
</dbReference>
<sequence length="618" mass="67221">YEPKLMLMERRRREAADAFLQPAGDGAGNGQAVAEESADQRMDRLIHEQQQGGEPAVRSVRISMAAGTDASDGGGRALEDGTRETGHAAQADGAVATGEGGSLQLLEGLSPEQRGMLARAAEALRAGQVLQLEAKLIKFEDLVKVNMPIDVKEMIREPEIKLIKEPVDMVVAFLDLLRYALVKFLVLTLCGSSSSWTACPGHAQQGHGQVPYGSGQVQQALEEPRREVQEMVTPPRQPAVNVFWSERVQRAVEDGVPGDVIHQQPQQGNRGGEGRQGVSQPRALPAEGTQPLAVGIEGLTHQDLLELEMPGCVGSLGSGLGVDGAQHPPGTATAQVGESFAESLRVLELPRLSESTTALSLGDWLAVIDPIMSDLSSTSGVWWQLIVGAAQDGYRQWILSGPLDRLRLRPPVPAEASKWPRTEQRAVTMLLACLPEGVRRDLIASRRLSTVEIIYKLLITYQPGGPQERTVLLKDITEDRLGINPSVQEVLNTLRMWRRNVNRANELKVTLPDTLVIVGVLTKWAEHISRLGGAQTAFRVATLRQDLKLDNRPDADQVMYFAEALQAEIEQVALSRPSTTLSSTSSSSDVKKKEVPKTASLRTGGDSSARCYWRKTKM</sequence>
<reference evidence="3 4" key="2">
    <citation type="submission" date="2024-05" db="EMBL/GenBank/DDBJ databases">
        <authorList>
            <person name="Chen Y."/>
            <person name="Shah S."/>
            <person name="Dougan E. K."/>
            <person name="Thang M."/>
            <person name="Chan C."/>
        </authorList>
    </citation>
    <scope>NUCLEOTIDE SEQUENCE [LARGE SCALE GENOMIC DNA]</scope>
</reference>
<reference evidence="2" key="1">
    <citation type="submission" date="2022-10" db="EMBL/GenBank/DDBJ databases">
        <authorList>
            <person name="Chen Y."/>
            <person name="Dougan E. K."/>
            <person name="Chan C."/>
            <person name="Rhodes N."/>
            <person name="Thang M."/>
        </authorList>
    </citation>
    <scope>NUCLEOTIDE SEQUENCE</scope>
</reference>
<dbReference type="EMBL" id="CAMXCT030002208">
    <property type="protein sequence ID" value="CAL4783739.1"/>
    <property type="molecule type" value="Genomic_DNA"/>
</dbReference>
<feature type="compositionally biased region" description="Basic and acidic residues" evidence="1">
    <location>
        <begin position="77"/>
        <end position="86"/>
    </location>
</feature>
<comment type="caution">
    <text evidence="2">The sequence shown here is derived from an EMBL/GenBank/DDBJ whole genome shotgun (WGS) entry which is preliminary data.</text>
</comment>
<dbReference type="OrthoDB" id="446503at2759"/>
<organism evidence="2">
    <name type="scientific">Cladocopium goreaui</name>
    <dbReference type="NCBI Taxonomy" id="2562237"/>
    <lineage>
        <taxon>Eukaryota</taxon>
        <taxon>Sar</taxon>
        <taxon>Alveolata</taxon>
        <taxon>Dinophyceae</taxon>
        <taxon>Suessiales</taxon>
        <taxon>Symbiodiniaceae</taxon>
        <taxon>Cladocopium</taxon>
    </lineage>
</organism>
<feature type="region of interest" description="Disordered" evidence="1">
    <location>
        <begin position="201"/>
        <end position="232"/>
    </location>
</feature>
<gene>
    <name evidence="2" type="ORF">C1SCF055_LOCUS22905</name>
</gene>
<keyword evidence="4" id="KW-1185">Reference proteome</keyword>
<evidence type="ECO:0000313" key="3">
    <source>
        <dbReference type="EMBL" id="CAL4783739.1"/>
    </source>
</evidence>
<dbReference type="AlphaFoldDB" id="A0A9P1G3X0"/>
<evidence type="ECO:0000313" key="2">
    <source>
        <dbReference type="EMBL" id="CAI3996427.1"/>
    </source>
</evidence>
<feature type="non-terminal residue" evidence="2">
    <location>
        <position position="618"/>
    </location>
</feature>
<accession>A0A9P1G3X0</accession>
<dbReference type="EMBL" id="CAMXCT010002208">
    <property type="protein sequence ID" value="CAI3996427.1"/>
    <property type="molecule type" value="Genomic_DNA"/>
</dbReference>
<feature type="region of interest" description="Disordered" evidence="1">
    <location>
        <begin position="255"/>
        <end position="283"/>
    </location>
</feature>